<dbReference type="Pfam" id="PF00753">
    <property type="entry name" value="Lactamase_B"/>
    <property type="match status" value="1"/>
</dbReference>
<dbReference type="PANTHER" id="PTHR42951:SF17">
    <property type="entry name" value="METALLO-BETA-LACTAMASE DOMAIN-CONTAINING PROTEIN"/>
    <property type="match status" value="1"/>
</dbReference>
<dbReference type="InterPro" id="IPR036866">
    <property type="entry name" value="RibonucZ/Hydroxyglut_hydro"/>
</dbReference>
<evidence type="ECO:0000313" key="2">
    <source>
        <dbReference type="EMBL" id="RHD89638.1"/>
    </source>
</evidence>
<dbReference type="GO" id="GO:0016787">
    <property type="term" value="F:hydrolase activity"/>
    <property type="evidence" value="ECO:0007669"/>
    <property type="project" value="UniProtKB-KW"/>
</dbReference>
<accession>A0A414HQV3</accession>
<sequence>MPYFVVIDKLYNHFLDMKITYNSTNYYLIPCNDGFLLIDAGWNGLLRVFLEKLHSIGIAPVQIKYILLTHHHHDHAAIVQELRKMTEAKLIVHKEQLPYLKAGFTDYKKLKQYNKLLWIIDRISRPFIKYQYRPIDFDAADVIVDSDIDDVSLRNIGVQGKIVLTPGHSHDSISVLLDNGNAYIGDLAMNMNSMKLLGKAPFPIEAEDYLQVNQSLRKLVNLGVTLFYPSHGEVVTQEKIVETVK</sequence>
<dbReference type="EMBL" id="QSJP01000004">
    <property type="protein sequence ID" value="RHD89638.1"/>
    <property type="molecule type" value="Genomic_DNA"/>
</dbReference>
<dbReference type="SUPFAM" id="SSF56281">
    <property type="entry name" value="Metallo-hydrolase/oxidoreductase"/>
    <property type="match status" value="1"/>
</dbReference>
<dbReference type="PANTHER" id="PTHR42951">
    <property type="entry name" value="METALLO-BETA-LACTAMASE DOMAIN-CONTAINING"/>
    <property type="match status" value="1"/>
</dbReference>
<feature type="domain" description="Metallo-beta-lactamase" evidence="1">
    <location>
        <begin position="23"/>
        <end position="231"/>
    </location>
</feature>
<proteinExistence type="predicted"/>
<dbReference type="InterPro" id="IPR001279">
    <property type="entry name" value="Metallo-B-lactamas"/>
</dbReference>
<dbReference type="Gene3D" id="3.60.15.10">
    <property type="entry name" value="Ribonuclease Z/Hydroxyacylglutathione hydrolase-like"/>
    <property type="match status" value="1"/>
</dbReference>
<reference evidence="2 3" key="1">
    <citation type="submission" date="2018-08" db="EMBL/GenBank/DDBJ databases">
        <title>A genome reference for cultivated species of the human gut microbiota.</title>
        <authorList>
            <person name="Zou Y."/>
            <person name="Xue W."/>
            <person name="Luo G."/>
        </authorList>
    </citation>
    <scope>NUCLEOTIDE SEQUENCE [LARGE SCALE GENOMIC DNA]</scope>
    <source>
        <strain evidence="2 3">AM30-26</strain>
    </source>
</reference>
<comment type="caution">
    <text evidence="2">The sequence shown here is derived from an EMBL/GenBank/DDBJ whole genome shotgun (WGS) entry which is preliminary data.</text>
</comment>
<keyword evidence="2" id="KW-0378">Hydrolase</keyword>
<dbReference type="Proteomes" id="UP000284785">
    <property type="component" value="Unassembled WGS sequence"/>
</dbReference>
<dbReference type="InterPro" id="IPR050855">
    <property type="entry name" value="NDM-1-like"/>
</dbReference>
<gene>
    <name evidence="2" type="ORF">DW780_06035</name>
</gene>
<protein>
    <submittedName>
        <fullName evidence="2">MBL fold metallo-hydrolase</fullName>
    </submittedName>
</protein>
<dbReference type="SMART" id="SM00849">
    <property type="entry name" value="Lactamase_B"/>
    <property type="match status" value="1"/>
</dbReference>
<organism evidence="2 3">
    <name type="scientific">Bacteroides thetaiotaomicron</name>
    <dbReference type="NCBI Taxonomy" id="818"/>
    <lineage>
        <taxon>Bacteria</taxon>
        <taxon>Pseudomonadati</taxon>
        <taxon>Bacteroidota</taxon>
        <taxon>Bacteroidia</taxon>
        <taxon>Bacteroidales</taxon>
        <taxon>Bacteroidaceae</taxon>
        <taxon>Bacteroides</taxon>
    </lineage>
</organism>
<dbReference type="AlphaFoldDB" id="A0A414HQV3"/>
<name>A0A414HQV3_BACT4</name>
<evidence type="ECO:0000313" key="3">
    <source>
        <dbReference type="Proteomes" id="UP000284785"/>
    </source>
</evidence>
<evidence type="ECO:0000259" key="1">
    <source>
        <dbReference type="SMART" id="SM00849"/>
    </source>
</evidence>